<dbReference type="EMBL" id="JACHCF010000009">
    <property type="protein sequence ID" value="MBB5622568.1"/>
    <property type="molecule type" value="Genomic_DNA"/>
</dbReference>
<feature type="signal peptide" evidence="2">
    <location>
        <begin position="1"/>
        <end position="19"/>
    </location>
</feature>
<organism evidence="3 4">
    <name type="scientific">Pedobacter cryoconitis</name>
    <dbReference type="NCBI Taxonomy" id="188932"/>
    <lineage>
        <taxon>Bacteria</taxon>
        <taxon>Pseudomonadati</taxon>
        <taxon>Bacteroidota</taxon>
        <taxon>Sphingobacteriia</taxon>
        <taxon>Sphingobacteriales</taxon>
        <taxon>Sphingobacteriaceae</taxon>
        <taxon>Pedobacter</taxon>
    </lineage>
</organism>
<gene>
    <name evidence="3" type="ORF">HDE69_003646</name>
</gene>
<dbReference type="RefSeq" id="WP_183868476.1">
    <property type="nucleotide sequence ID" value="NZ_JACHCF010000009.1"/>
</dbReference>
<proteinExistence type="predicted"/>
<feature type="compositionally biased region" description="Polar residues" evidence="1">
    <location>
        <begin position="295"/>
        <end position="325"/>
    </location>
</feature>
<evidence type="ECO:0000313" key="4">
    <source>
        <dbReference type="Proteomes" id="UP000537718"/>
    </source>
</evidence>
<feature type="region of interest" description="Disordered" evidence="1">
    <location>
        <begin position="278"/>
        <end position="325"/>
    </location>
</feature>
<dbReference type="Proteomes" id="UP000537718">
    <property type="component" value="Unassembled WGS sequence"/>
</dbReference>
<evidence type="ECO:0000313" key="3">
    <source>
        <dbReference type="EMBL" id="MBB5622568.1"/>
    </source>
</evidence>
<name>A0A7W9DKV5_9SPHI</name>
<accession>A0A7W9DKV5</accession>
<sequence>MKNKLLIILISLIGSSAHAQNTLLPAGNVGIGISDPTEVLTLRDPRIPYDSSSGTLKIRFDSGSGGGGLGFEKETYNTGGLRFYTQYGYNSMLEKMRITAEGNVGIGTASPTELLMLRNPKIPYDSSSGTLKIRFDSGSGGGGLGFEKETYNTGGLRFYTQYGYNSMLEKMRITAEGNVGIGTISPDATLTVNGNIHTKEVLVDVNVWPDYVFKPNYELKPLSDVKTYIEKHHHLPEMRSEREMIKKGLQLGEVTQLLVKKIEELTLYLISQKEEEDKHNKIHQQEINELKNKISELQNSQANKTSKPISNPTSKPTASSHLSSL</sequence>
<feature type="compositionally biased region" description="Basic and acidic residues" evidence="1">
    <location>
        <begin position="278"/>
        <end position="294"/>
    </location>
</feature>
<keyword evidence="2" id="KW-0732">Signal</keyword>
<evidence type="ECO:0000256" key="1">
    <source>
        <dbReference type="SAM" id="MobiDB-lite"/>
    </source>
</evidence>
<evidence type="ECO:0000256" key="2">
    <source>
        <dbReference type="SAM" id="SignalP"/>
    </source>
</evidence>
<feature type="chain" id="PRO_5031138198" evidence="2">
    <location>
        <begin position="20"/>
        <end position="325"/>
    </location>
</feature>
<reference evidence="3 4" key="1">
    <citation type="submission" date="2020-08" db="EMBL/GenBank/DDBJ databases">
        <title>Genomic Encyclopedia of Type Strains, Phase IV (KMG-V): Genome sequencing to study the core and pangenomes of soil and plant-associated prokaryotes.</title>
        <authorList>
            <person name="Whitman W."/>
        </authorList>
    </citation>
    <scope>NUCLEOTIDE SEQUENCE [LARGE SCALE GENOMIC DNA]</scope>
    <source>
        <strain evidence="3 4">MP7CTX6</strain>
    </source>
</reference>
<comment type="caution">
    <text evidence="3">The sequence shown here is derived from an EMBL/GenBank/DDBJ whole genome shotgun (WGS) entry which is preliminary data.</text>
</comment>
<protein>
    <submittedName>
        <fullName evidence="3">Uncharacterized protein</fullName>
    </submittedName>
</protein>
<dbReference type="AlphaFoldDB" id="A0A7W9DKV5"/>